<evidence type="ECO:0000256" key="1">
    <source>
        <dbReference type="SAM" id="MobiDB-lite"/>
    </source>
</evidence>
<feature type="compositionally biased region" description="Polar residues" evidence="1">
    <location>
        <begin position="1142"/>
        <end position="1162"/>
    </location>
</feature>
<protein>
    <submittedName>
        <fullName evidence="2">Uncharacterized protein</fullName>
    </submittedName>
</protein>
<dbReference type="AlphaFoldDB" id="A0A4P9Y5V6"/>
<dbReference type="OrthoDB" id="2148641at2759"/>
<organism evidence="2 3">
    <name type="scientific">Piptocephalis cylindrospora</name>
    <dbReference type="NCBI Taxonomy" id="1907219"/>
    <lineage>
        <taxon>Eukaryota</taxon>
        <taxon>Fungi</taxon>
        <taxon>Fungi incertae sedis</taxon>
        <taxon>Zoopagomycota</taxon>
        <taxon>Zoopagomycotina</taxon>
        <taxon>Zoopagomycetes</taxon>
        <taxon>Zoopagales</taxon>
        <taxon>Piptocephalidaceae</taxon>
        <taxon>Piptocephalis</taxon>
    </lineage>
</organism>
<accession>A0A4P9Y5V6</accession>
<feature type="compositionally biased region" description="Low complexity" evidence="1">
    <location>
        <begin position="1127"/>
        <end position="1141"/>
    </location>
</feature>
<feature type="compositionally biased region" description="Gly residues" evidence="1">
    <location>
        <begin position="910"/>
        <end position="925"/>
    </location>
</feature>
<evidence type="ECO:0000313" key="2">
    <source>
        <dbReference type="EMBL" id="RKP14132.1"/>
    </source>
</evidence>
<evidence type="ECO:0000313" key="3">
    <source>
        <dbReference type="Proteomes" id="UP000267251"/>
    </source>
</evidence>
<reference evidence="3" key="1">
    <citation type="journal article" date="2018" name="Nat. Microbiol.">
        <title>Leveraging single-cell genomics to expand the fungal tree of life.</title>
        <authorList>
            <person name="Ahrendt S.R."/>
            <person name="Quandt C.A."/>
            <person name="Ciobanu D."/>
            <person name="Clum A."/>
            <person name="Salamov A."/>
            <person name="Andreopoulos B."/>
            <person name="Cheng J.F."/>
            <person name="Woyke T."/>
            <person name="Pelin A."/>
            <person name="Henrissat B."/>
            <person name="Reynolds N.K."/>
            <person name="Benny G.L."/>
            <person name="Smith M.E."/>
            <person name="James T.Y."/>
            <person name="Grigoriev I.V."/>
        </authorList>
    </citation>
    <scope>NUCLEOTIDE SEQUENCE [LARGE SCALE GENOMIC DNA]</scope>
</reference>
<proteinExistence type="predicted"/>
<feature type="region of interest" description="Disordered" evidence="1">
    <location>
        <begin position="174"/>
        <end position="219"/>
    </location>
</feature>
<gene>
    <name evidence="2" type="ORF">BJ684DRAFT_15525</name>
</gene>
<feature type="compositionally biased region" description="Low complexity" evidence="1">
    <location>
        <begin position="1026"/>
        <end position="1040"/>
    </location>
</feature>
<feature type="region of interest" description="Disordered" evidence="1">
    <location>
        <begin position="908"/>
        <end position="983"/>
    </location>
</feature>
<feature type="region of interest" description="Disordered" evidence="1">
    <location>
        <begin position="638"/>
        <end position="723"/>
    </location>
</feature>
<feature type="compositionally biased region" description="Low complexity" evidence="1">
    <location>
        <begin position="1068"/>
        <end position="1108"/>
    </location>
</feature>
<dbReference type="Proteomes" id="UP000267251">
    <property type="component" value="Unassembled WGS sequence"/>
</dbReference>
<feature type="compositionally biased region" description="Basic and acidic residues" evidence="1">
    <location>
        <begin position="675"/>
        <end position="722"/>
    </location>
</feature>
<dbReference type="EMBL" id="KZ987880">
    <property type="protein sequence ID" value="RKP14132.1"/>
    <property type="molecule type" value="Genomic_DNA"/>
</dbReference>
<sequence length="1217" mass="130556">MSFTGKDTTEDHHLLPQLIPALTSSKPPGGLRVESAQVGRELTKLRPCDSEGCLYCREWAFLLGRRLLRAHASSNAPVSLTVLGAEPSSSGKAPPTGSLKPRSHISSLVKDLAKQEEFDAFLATLTTWMSQCPLAVVQASTIFLPVTLDERTLDSSPAHDAAVLAHAQYTSSQLGSTEEKVSGKKPLVSTPFSSSSASSTSSTSSSVATPTLSSGPEESSEDILHTSALCLLSQALTVDKRGVGLTEDDMPLLGALGTKSLLLDLVSPTCHHRRGKDRGPADLAHEGKILNEILFRHGKADADTRGKAAQPAWEPVRALIRSFQQIARDFAALRQGPGMPTTSGSLDAAGGQGVGRVPGWNDVFGPVAEAAKKKGKGGSNGGKGGADTENLVQELDDAATTYLQGQASSLSSYHEEVLKPRVVALCGLWERILESTQMACAALNVPLSETHIEGRVKESRRVLTETEGQLADHLDQARKTYEEDARGLKEVYFNETKATPTGRMERAASKEFRKMTRRLEVNQAQARSKAITLLLDRLDDAPITRALLDLLPPLLTSMEAREEEIFLALGLENRATLRSLVQKRQRLEGQYRTGIRQGQRTVGLTVGRLLLREGRRVLELQKAERKGDALLETIGAGEGSEGKKQKKKKKKLQQQLAKAKDTAEGEEAAAIAAAAKREEEERRMREEEMVRKEAEKAEKERKKMEMEKEKGEKEEEERRKEEEEAVVAARKLKEAQEATKRIKQVPVPVTSPTVVAWPKAPLTPKIDVKPTEVKVKEEAKVEGKKSVKKEEGEVVRNAIEKVPIESPTDSQPDLPTAPPPPPFSLLHLPWRKELTRTHQHVLALQERCQHLADTCRALEGGLRERDALLAAALDREAAAVRDACAAGNYVGNLERRLHEAERLLHLHSMSGGGSQSPSHGPGGSNGPWSSPSGTPNGGYGGGFEFSSPPPSFSQSPGPNRPGIEGTMTPPTQYSVSSGGGSAVEEAAKRLETELFDESSITHRDGSYRPSALSLRSRIPSGSGHGSSPAMSPRSPRSPGTMMPPPGMMGSISAKPLGKSPSNGLLRHLPLTSPSSSSPSSPTTSTGGSSSFLASAGSIGPGVGVKAAPPGLPASPTSTNSSFPFRRPSATPHSNHTSTNTTGNWRAGSSTGQDSGSWRSRGSSPELAPTLPRGTSRGTMRSTLKCANCGISGHRSDEVRFLSPHMRGVSIWTLRRGD</sequence>
<feature type="region of interest" description="Disordered" evidence="1">
    <location>
        <begin position="801"/>
        <end position="822"/>
    </location>
</feature>
<keyword evidence="3" id="KW-1185">Reference proteome</keyword>
<feature type="region of interest" description="Disordered" evidence="1">
    <location>
        <begin position="83"/>
        <end position="102"/>
    </location>
</feature>
<feature type="region of interest" description="Disordered" evidence="1">
    <location>
        <begin position="1000"/>
        <end position="1178"/>
    </location>
</feature>
<feature type="compositionally biased region" description="Low complexity" evidence="1">
    <location>
        <begin position="187"/>
        <end position="214"/>
    </location>
</feature>
<name>A0A4P9Y5V6_9FUNG</name>